<gene>
    <name evidence="1" type="ORF">EV192_107196</name>
</gene>
<dbReference type="Proteomes" id="UP000295680">
    <property type="component" value="Unassembled WGS sequence"/>
</dbReference>
<dbReference type="OrthoDB" id="9799891at2"/>
<evidence type="ECO:0000313" key="2">
    <source>
        <dbReference type="Proteomes" id="UP000295680"/>
    </source>
</evidence>
<dbReference type="InterPro" id="IPR010667">
    <property type="entry name" value="Phage_T4_Gp19"/>
</dbReference>
<dbReference type="PANTHER" id="PTHR38009:SF1">
    <property type="entry name" value="CONSERVED HYPOTHETICAL PHAGE TAIL PROTEIN"/>
    <property type="match status" value="1"/>
</dbReference>
<reference evidence="1 2" key="1">
    <citation type="submission" date="2019-03" db="EMBL/GenBank/DDBJ databases">
        <title>Genomic Encyclopedia of Type Strains, Phase IV (KMG-IV): sequencing the most valuable type-strain genomes for metagenomic binning, comparative biology and taxonomic classification.</title>
        <authorList>
            <person name="Goeker M."/>
        </authorList>
    </citation>
    <scope>NUCLEOTIDE SEQUENCE [LARGE SCALE GENOMIC DNA]</scope>
    <source>
        <strain evidence="1 2">DSM 45934</strain>
    </source>
</reference>
<evidence type="ECO:0000313" key="1">
    <source>
        <dbReference type="EMBL" id="TCO55773.1"/>
    </source>
</evidence>
<comment type="caution">
    <text evidence="1">The sequence shown here is derived from an EMBL/GenBank/DDBJ whole genome shotgun (WGS) entry which is preliminary data.</text>
</comment>
<dbReference type="PANTHER" id="PTHR38009">
    <property type="entry name" value="CONSERVED HYPOTHETICAL PHAGE TAIL PROTEIN"/>
    <property type="match status" value="1"/>
</dbReference>
<dbReference type="NCBIfam" id="TIGR02241">
    <property type="entry name" value="conserved hypothetical phage tail region protein"/>
    <property type="match status" value="1"/>
</dbReference>
<dbReference type="InterPro" id="IPR011747">
    <property type="entry name" value="CHP02241"/>
</dbReference>
<dbReference type="RefSeq" id="WP_132121848.1">
    <property type="nucleotide sequence ID" value="NZ_SLWS01000007.1"/>
</dbReference>
<accession>A0A4R2J8X7</accession>
<proteinExistence type="predicted"/>
<dbReference type="Pfam" id="PF06841">
    <property type="entry name" value="Phage_T4_gp19"/>
    <property type="match status" value="1"/>
</dbReference>
<dbReference type="EMBL" id="SLWS01000007">
    <property type="protein sequence ID" value="TCO55773.1"/>
    <property type="molecule type" value="Genomic_DNA"/>
</dbReference>
<sequence>MTTSIFASTTFFQLTIAGNLLGNFHTCSGLGAQIEMEQFVEGGTNGFVWQFPTRITWSNITFTRPVTDDSAKVAAWLALMIHRVDRRDGEIVALQPDLTPITSWQVLGVVPVSWQGPSFDPANSQPATETLEIAHQGLMPDLL</sequence>
<keyword evidence="2" id="KW-1185">Reference proteome</keyword>
<dbReference type="GO" id="GO:0005198">
    <property type="term" value="F:structural molecule activity"/>
    <property type="evidence" value="ECO:0007669"/>
    <property type="project" value="InterPro"/>
</dbReference>
<protein>
    <submittedName>
        <fullName evidence="1">Phage tail-like protein</fullName>
    </submittedName>
</protein>
<organism evidence="1 2">
    <name type="scientific">Actinocrispum wychmicini</name>
    <dbReference type="NCBI Taxonomy" id="1213861"/>
    <lineage>
        <taxon>Bacteria</taxon>
        <taxon>Bacillati</taxon>
        <taxon>Actinomycetota</taxon>
        <taxon>Actinomycetes</taxon>
        <taxon>Pseudonocardiales</taxon>
        <taxon>Pseudonocardiaceae</taxon>
        <taxon>Actinocrispum</taxon>
    </lineage>
</organism>
<name>A0A4R2J8X7_9PSEU</name>
<dbReference type="AlphaFoldDB" id="A0A4R2J8X7"/>